<accession>A0AAN7LJ97</accession>
<dbReference type="GO" id="GO:0003700">
    <property type="term" value="F:DNA-binding transcription factor activity"/>
    <property type="evidence" value="ECO:0007669"/>
    <property type="project" value="InterPro"/>
</dbReference>
<evidence type="ECO:0000256" key="1">
    <source>
        <dbReference type="ARBA" id="ARBA00004123"/>
    </source>
</evidence>
<feature type="compositionally biased region" description="Basic residues" evidence="5">
    <location>
        <begin position="268"/>
        <end position="283"/>
    </location>
</feature>
<evidence type="ECO:0000259" key="6">
    <source>
        <dbReference type="PROSITE" id="PS50888"/>
    </source>
</evidence>
<dbReference type="GO" id="GO:0046983">
    <property type="term" value="F:protein dimerization activity"/>
    <property type="evidence" value="ECO:0007669"/>
    <property type="project" value="InterPro"/>
</dbReference>
<dbReference type="SUPFAM" id="SSF47459">
    <property type="entry name" value="HLH, helix-loop-helix DNA-binding domain"/>
    <property type="match status" value="1"/>
</dbReference>
<feature type="compositionally biased region" description="Basic and acidic residues" evidence="5">
    <location>
        <begin position="243"/>
        <end position="252"/>
    </location>
</feature>
<reference evidence="7 8" key="1">
    <citation type="journal article" date="2023" name="Hortic Res">
        <title>Pangenome of water caltrop reveals structural variations and asymmetric subgenome divergence after allopolyploidization.</title>
        <authorList>
            <person name="Zhang X."/>
            <person name="Chen Y."/>
            <person name="Wang L."/>
            <person name="Yuan Y."/>
            <person name="Fang M."/>
            <person name="Shi L."/>
            <person name="Lu R."/>
            <person name="Comes H.P."/>
            <person name="Ma Y."/>
            <person name="Chen Y."/>
            <person name="Huang G."/>
            <person name="Zhou Y."/>
            <person name="Zheng Z."/>
            <person name="Qiu Y."/>
        </authorList>
    </citation>
    <scope>NUCLEOTIDE SEQUENCE [LARGE SCALE GENOMIC DNA]</scope>
    <source>
        <strain evidence="7">F231</strain>
    </source>
</reference>
<dbReference type="AlphaFoldDB" id="A0AAN7LJ97"/>
<proteinExistence type="predicted"/>
<feature type="compositionally biased region" description="Acidic residues" evidence="5">
    <location>
        <begin position="253"/>
        <end position="262"/>
    </location>
</feature>
<evidence type="ECO:0000313" key="7">
    <source>
        <dbReference type="EMBL" id="KAK4787091.1"/>
    </source>
</evidence>
<comment type="subcellular location">
    <subcellularLocation>
        <location evidence="1">Nucleus</location>
    </subcellularLocation>
</comment>
<feature type="region of interest" description="Disordered" evidence="5">
    <location>
        <begin position="219"/>
        <end position="297"/>
    </location>
</feature>
<dbReference type="PROSITE" id="PS50888">
    <property type="entry name" value="BHLH"/>
    <property type="match status" value="1"/>
</dbReference>
<evidence type="ECO:0000256" key="2">
    <source>
        <dbReference type="ARBA" id="ARBA00023015"/>
    </source>
</evidence>
<gene>
    <name evidence="7" type="ORF">SAY86_010924</name>
</gene>
<keyword evidence="4" id="KW-0539">Nucleus</keyword>
<sequence length="463" mass="50881">MEGMVVPESSHDFMELVRENGTLLVRGTASPNHDVYTSACPRFFSDNQLGEYEEHNHEFGGGGGSNKPDGDCNSQLQQTPTSFCLPSRFTGNNNPLPTNIDFSKTGSTGSHGGEVKRMNFSHFRGFNSVMVDTHNGQGIGSGHNRLSPTKVMGMDNKLSKRPSCWEAGEQPQPQPIHVGAGALMVGSRDSLVPDEHSQAVGNSFVEDDFVRECALEDDHQVPGSDSSMELSGTAPSNSKRRRFDQPESRYHDEDQEEEEEEMADQKRRTSRHSRVRNGTRRSRYSGNHNLSEKKRRDRINQRMLALQELLPNCDKVDKVSILDEAIEYMKSLQLQLQLQFQFHLQIMSTGSRIFSSPTAMLPAGIHQLPLPYMYQFPLASAGMGPAGFAQGQVHQLPLPGPGSAVALAGGFQPMYMPVIGGNQRLRSLVHGVDFLRATAAMTPQLGLSAATSGPNDAQKQARS</sequence>
<keyword evidence="8" id="KW-1185">Reference proteome</keyword>
<dbReference type="InterPro" id="IPR036638">
    <property type="entry name" value="HLH_DNA-bd_sf"/>
</dbReference>
<keyword evidence="3" id="KW-0804">Transcription</keyword>
<dbReference type="Proteomes" id="UP001346149">
    <property type="component" value="Unassembled WGS sequence"/>
</dbReference>
<organism evidence="7 8">
    <name type="scientific">Trapa natans</name>
    <name type="common">Water chestnut</name>
    <dbReference type="NCBI Taxonomy" id="22666"/>
    <lineage>
        <taxon>Eukaryota</taxon>
        <taxon>Viridiplantae</taxon>
        <taxon>Streptophyta</taxon>
        <taxon>Embryophyta</taxon>
        <taxon>Tracheophyta</taxon>
        <taxon>Spermatophyta</taxon>
        <taxon>Magnoliopsida</taxon>
        <taxon>eudicotyledons</taxon>
        <taxon>Gunneridae</taxon>
        <taxon>Pentapetalae</taxon>
        <taxon>rosids</taxon>
        <taxon>malvids</taxon>
        <taxon>Myrtales</taxon>
        <taxon>Lythraceae</taxon>
        <taxon>Trapa</taxon>
    </lineage>
</organism>
<dbReference type="SMART" id="SM00353">
    <property type="entry name" value="HLH"/>
    <property type="match status" value="1"/>
</dbReference>
<dbReference type="GO" id="GO:0010017">
    <property type="term" value="P:red or far-red light signaling pathway"/>
    <property type="evidence" value="ECO:0007669"/>
    <property type="project" value="UniProtKB-ARBA"/>
</dbReference>
<dbReference type="PANTHER" id="PTHR46807:SF5">
    <property type="entry name" value="HELIX LOOP HELIX DNA-BINDING DOMAIN PROTEIN"/>
    <property type="match status" value="1"/>
</dbReference>
<dbReference type="Pfam" id="PF00010">
    <property type="entry name" value="HLH"/>
    <property type="match status" value="1"/>
</dbReference>
<dbReference type="PANTHER" id="PTHR46807">
    <property type="entry name" value="TRANSCRIPTION FACTOR PIF3"/>
    <property type="match status" value="1"/>
</dbReference>
<keyword evidence="2" id="KW-0805">Transcription regulation</keyword>
<evidence type="ECO:0000256" key="4">
    <source>
        <dbReference type="ARBA" id="ARBA00023242"/>
    </source>
</evidence>
<dbReference type="InterPro" id="IPR011598">
    <property type="entry name" value="bHLH_dom"/>
</dbReference>
<evidence type="ECO:0000256" key="3">
    <source>
        <dbReference type="ARBA" id="ARBA00023163"/>
    </source>
</evidence>
<feature type="domain" description="BHLH" evidence="6">
    <location>
        <begin position="283"/>
        <end position="332"/>
    </location>
</feature>
<feature type="compositionally biased region" description="Polar residues" evidence="5">
    <location>
        <begin position="223"/>
        <end position="237"/>
    </location>
</feature>
<dbReference type="GO" id="GO:0005634">
    <property type="term" value="C:nucleus"/>
    <property type="evidence" value="ECO:0007669"/>
    <property type="project" value="UniProtKB-SubCell"/>
</dbReference>
<dbReference type="Gene3D" id="4.10.280.10">
    <property type="entry name" value="Helix-loop-helix DNA-binding domain"/>
    <property type="match status" value="1"/>
</dbReference>
<evidence type="ECO:0000256" key="5">
    <source>
        <dbReference type="SAM" id="MobiDB-lite"/>
    </source>
</evidence>
<feature type="compositionally biased region" description="Polar residues" evidence="5">
    <location>
        <begin position="72"/>
        <end position="88"/>
    </location>
</feature>
<dbReference type="InterPro" id="IPR044273">
    <property type="entry name" value="PIF3-like"/>
</dbReference>
<name>A0AAN7LJ97_TRANT</name>
<dbReference type="EMBL" id="JAXQNO010000012">
    <property type="protein sequence ID" value="KAK4787091.1"/>
    <property type="molecule type" value="Genomic_DNA"/>
</dbReference>
<feature type="region of interest" description="Disordered" evidence="5">
    <location>
        <begin position="53"/>
        <end position="88"/>
    </location>
</feature>
<protein>
    <recommendedName>
        <fullName evidence="6">BHLH domain-containing protein</fullName>
    </recommendedName>
</protein>
<evidence type="ECO:0000313" key="8">
    <source>
        <dbReference type="Proteomes" id="UP001346149"/>
    </source>
</evidence>
<comment type="caution">
    <text evidence="7">The sequence shown here is derived from an EMBL/GenBank/DDBJ whole genome shotgun (WGS) entry which is preliminary data.</text>
</comment>